<dbReference type="Gene3D" id="1.25.40.10">
    <property type="entry name" value="Tetratricopeptide repeat domain"/>
    <property type="match status" value="1"/>
</dbReference>
<dbReference type="InterPro" id="IPR011990">
    <property type="entry name" value="TPR-like_helical_dom_sf"/>
</dbReference>
<feature type="domain" description="Signal transduction histidine kinase internal region" evidence="2">
    <location>
        <begin position="437"/>
        <end position="513"/>
    </location>
</feature>
<sequence length="640" mass="73949">MIFRLSNSFARAVIAACWLYIMLLVVSCGNQQNTKKTEAPNERYIAPRTDYIGFIVSLDTLSTDDYRTAIFREDSMLRASGTETPFHHYFRARTFVLDKKLDSAQTEYELMSGDGEITLLQRNGIFAINASNGMLVEGPLMDKLLRALQEAELSKSRLTYRFYDLVAKAYYQNHNEKKSLEYAEKYYENHPFKSNPVIRQRFYDISFLLASRLEDFKKMKMYNDGARELASLIGDSTAIARTFDSEAQIYAMEGKYAKTLQYSRIYLDYLIRHNEVNDVAYNNIATSFMKNNQPDSAIYYFKAAIKHTKENRFHKLSPVYYKGLVEAYTMKGAYGDAMIAMDSAYSLEINNMKQIEAVKVAEISEKYEAEKKDRDIEELSNRNELNERVIVQQRWSLILGALVFLGVLLIFYSVHRQYRLTERNKLLESENNRLHIEQKLLQAQLNPHFIFNSIANLQSLIATGDTKESVRYLSAFSSLLRNILEQNRKEYISLDEEIASLENYLSLQQMRFEGLFDYEVKVEDEVDPEITLIPPMLLQPFAENAIEHGFRNISYKGKLTIVFKKEGQQLRIQVDDNGKGISEKVQNTQKKQSLAVVILKERLEALFRSRGQEARFDVVNKSGAGSHGVRVDIIIPEIKD</sequence>
<dbReference type="PANTHER" id="PTHR34220">
    <property type="entry name" value="SENSOR HISTIDINE KINASE YPDA"/>
    <property type="match status" value="1"/>
</dbReference>
<dbReference type="SUPFAM" id="SSF48452">
    <property type="entry name" value="TPR-like"/>
    <property type="match status" value="1"/>
</dbReference>
<dbReference type="PROSITE" id="PS51257">
    <property type="entry name" value="PROKAR_LIPOPROTEIN"/>
    <property type="match status" value="1"/>
</dbReference>
<keyword evidence="3" id="KW-0418">Kinase</keyword>
<name>A0A327QCY3_9BACT</name>
<dbReference type="GO" id="GO:0000155">
    <property type="term" value="F:phosphorelay sensor kinase activity"/>
    <property type="evidence" value="ECO:0007669"/>
    <property type="project" value="InterPro"/>
</dbReference>
<dbReference type="Pfam" id="PF06580">
    <property type="entry name" value="His_kinase"/>
    <property type="match status" value="1"/>
</dbReference>
<dbReference type="InterPro" id="IPR050640">
    <property type="entry name" value="Bact_2-comp_sensor_kinase"/>
</dbReference>
<evidence type="ECO:0000259" key="2">
    <source>
        <dbReference type="Pfam" id="PF06580"/>
    </source>
</evidence>
<dbReference type="AlphaFoldDB" id="A0A327QCY3"/>
<protein>
    <submittedName>
        <fullName evidence="3">Histidine kinase</fullName>
    </submittedName>
</protein>
<dbReference type="GO" id="GO:0016020">
    <property type="term" value="C:membrane"/>
    <property type="evidence" value="ECO:0007669"/>
    <property type="project" value="InterPro"/>
</dbReference>
<organism evidence="3 4">
    <name type="scientific">Chitinophaga skermanii</name>
    <dbReference type="NCBI Taxonomy" id="331697"/>
    <lineage>
        <taxon>Bacteria</taxon>
        <taxon>Pseudomonadati</taxon>
        <taxon>Bacteroidota</taxon>
        <taxon>Chitinophagia</taxon>
        <taxon>Chitinophagales</taxon>
        <taxon>Chitinophagaceae</taxon>
        <taxon>Chitinophaga</taxon>
    </lineage>
</organism>
<dbReference type="RefSeq" id="WP_211324833.1">
    <property type="nucleotide sequence ID" value="NZ_QLLL01000006.1"/>
</dbReference>
<dbReference type="PANTHER" id="PTHR34220:SF7">
    <property type="entry name" value="SENSOR HISTIDINE KINASE YPDA"/>
    <property type="match status" value="1"/>
</dbReference>
<feature type="transmembrane region" description="Helical" evidence="1">
    <location>
        <begin position="395"/>
        <end position="414"/>
    </location>
</feature>
<evidence type="ECO:0000313" key="3">
    <source>
        <dbReference type="EMBL" id="RAJ02340.1"/>
    </source>
</evidence>
<dbReference type="EMBL" id="QLLL01000006">
    <property type="protein sequence ID" value="RAJ02340.1"/>
    <property type="molecule type" value="Genomic_DNA"/>
</dbReference>
<keyword evidence="1" id="KW-0812">Transmembrane</keyword>
<dbReference type="SUPFAM" id="SSF55874">
    <property type="entry name" value="ATPase domain of HSP90 chaperone/DNA topoisomerase II/histidine kinase"/>
    <property type="match status" value="1"/>
</dbReference>
<dbReference type="Gene3D" id="3.30.565.10">
    <property type="entry name" value="Histidine kinase-like ATPase, C-terminal domain"/>
    <property type="match status" value="1"/>
</dbReference>
<keyword evidence="4" id="KW-1185">Reference proteome</keyword>
<accession>A0A327QCY3</accession>
<evidence type="ECO:0000313" key="4">
    <source>
        <dbReference type="Proteomes" id="UP000249547"/>
    </source>
</evidence>
<comment type="caution">
    <text evidence="3">The sequence shown here is derived from an EMBL/GenBank/DDBJ whole genome shotgun (WGS) entry which is preliminary data.</text>
</comment>
<dbReference type="Proteomes" id="UP000249547">
    <property type="component" value="Unassembled WGS sequence"/>
</dbReference>
<keyword evidence="1" id="KW-0472">Membrane</keyword>
<proteinExistence type="predicted"/>
<evidence type="ECO:0000256" key="1">
    <source>
        <dbReference type="SAM" id="Phobius"/>
    </source>
</evidence>
<gene>
    <name evidence="3" type="ORF">LX64_03351</name>
</gene>
<reference evidence="3 4" key="1">
    <citation type="submission" date="2018-06" db="EMBL/GenBank/DDBJ databases">
        <title>Genomic Encyclopedia of Archaeal and Bacterial Type Strains, Phase II (KMG-II): from individual species to whole genera.</title>
        <authorList>
            <person name="Goeker M."/>
        </authorList>
    </citation>
    <scope>NUCLEOTIDE SEQUENCE [LARGE SCALE GENOMIC DNA]</scope>
    <source>
        <strain evidence="3 4">DSM 23857</strain>
    </source>
</reference>
<keyword evidence="3" id="KW-0808">Transferase</keyword>
<keyword evidence="1" id="KW-1133">Transmembrane helix</keyword>
<dbReference type="InterPro" id="IPR036890">
    <property type="entry name" value="HATPase_C_sf"/>
</dbReference>
<dbReference type="InterPro" id="IPR010559">
    <property type="entry name" value="Sig_transdc_His_kin_internal"/>
</dbReference>